<dbReference type="RefSeq" id="WP_213888814.1">
    <property type="nucleotide sequence ID" value="NZ_JAGFNU010000005.1"/>
</dbReference>
<comment type="similarity">
    <text evidence="1 2">Belongs to the phD/YefM antitoxin family.</text>
</comment>
<accession>A0ABV5JD57</accession>
<name>A0ABV5JD57_9RHOB</name>
<keyword evidence="4" id="KW-1185">Reference proteome</keyword>
<organism evidence="3 4">
    <name type="scientific">Pseudohalocynthiibacter aestuariivivens</name>
    <dbReference type="NCBI Taxonomy" id="1591409"/>
    <lineage>
        <taxon>Bacteria</taxon>
        <taxon>Pseudomonadati</taxon>
        <taxon>Pseudomonadota</taxon>
        <taxon>Alphaproteobacteria</taxon>
        <taxon>Rhodobacterales</taxon>
        <taxon>Paracoccaceae</taxon>
        <taxon>Pseudohalocynthiibacter</taxon>
    </lineage>
</organism>
<dbReference type="Proteomes" id="UP001589683">
    <property type="component" value="Unassembled WGS sequence"/>
</dbReference>
<dbReference type="EMBL" id="JBHMEA010000016">
    <property type="protein sequence ID" value="MFB9231388.1"/>
    <property type="molecule type" value="Genomic_DNA"/>
</dbReference>
<comment type="caution">
    <text evidence="3">The sequence shown here is derived from an EMBL/GenBank/DDBJ whole genome shotgun (WGS) entry which is preliminary data.</text>
</comment>
<comment type="function">
    <text evidence="2">Antitoxin component of a type II toxin-antitoxin (TA) system.</text>
</comment>
<dbReference type="Pfam" id="PF02604">
    <property type="entry name" value="PhdYeFM_antitox"/>
    <property type="match status" value="1"/>
</dbReference>
<proteinExistence type="inferred from homology"/>
<evidence type="ECO:0000313" key="3">
    <source>
        <dbReference type="EMBL" id="MFB9231388.1"/>
    </source>
</evidence>
<protein>
    <recommendedName>
        <fullName evidence="2">Antitoxin</fullName>
    </recommendedName>
</protein>
<evidence type="ECO:0000313" key="4">
    <source>
        <dbReference type="Proteomes" id="UP001589683"/>
    </source>
</evidence>
<dbReference type="NCBIfam" id="TIGR01552">
    <property type="entry name" value="phd_fam"/>
    <property type="match status" value="1"/>
</dbReference>
<evidence type="ECO:0000256" key="1">
    <source>
        <dbReference type="ARBA" id="ARBA00009981"/>
    </source>
</evidence>
<dbReference type="InterPro" id="IPR036165">
    <property type="entry name" value="YefM-like_sf"/>
</dbReference>
<reference evidence="3 4" key="1">
    <citation type="submission" date="2024-09" db="EMBL/GenBank/DDBJ databases">
        <authorList>
            <person name="Sun Q."/>
            <person name="Mori K."/>
        </authorList>
    </citation>
    <scope>NUCLEOTIDE SEQUENCE [LARGE SCALE GENOMIC DNA]</scope>
    <source>
        <strain evidence="3 4">CECT 8726</strain>
    </source>
</reference>
<gene>
    <name evidence="3" type="ORF">ACFFUT_06255</name>
</gene>
<dbReference type="InterPro" id="IPR006442">
    <property type="entry name" value="Antitoxin_Phd/YefM"/>
</dbReference>
<evidence type="ECO:0000256" key="2">
    <source>
        <dbReference type="RuleBase" id="RU362080"/>
    </source>
</evidence>
<dbReference type="Gene3D" id="3.40.1620.10">
    <property type="entry name" value="YefM-like domain"/>
    <property type="match status" value="1"/>
</dbReference>
<dbReference type="SUPFAM" id="SSF143120">
    <property type="entry name" value="YefM-like"/>
    <property type="match status" value="1"/>
</dbReference>
<sequence>MFMRVNVTDVRPQLTKLLGAAEHGGVSVIIARHGKPSAALVPMKDFWRIQDKVDDELLGPKDPETGRRPGKALILMKDIMKGSLLF</sequence>